<dbReference type="Proteomes" id="UP001165383">
    <property type="component" value="Unassembled WGS sequence"/>
</dbReference>
<sequence>MRTVVDPQCVLKDGLEAIWTQFQLSTGFPPAVTAEAEVVARRTPDQHIDRTSLPFVTLDPAASRDLDQAFAIEAAGSDLLLHYAIADVGWFVPDGGAMDGEAWVRGTSQYLPDGKVSLYPTALSEDAASLLPDGERPAVVFTVRLDTAGVARLEGVERALIRSRAKLAYETATEDQLPAGFGEFARRVEAAEVARGGARVEPPEQEVVTEDGCYRLRFRPQSWAEQRNAALSLAANLAVADAMLKARTGLFRTMDEPMEWAVRRLHHTAKALGIDWPKKEPLQQLEHRLSPEDHNQAALMIAIRRASPGAAYEPYREGVMPWHSAVAATYAHATAPLRRLADRFVVETALAIADGRPVPERATAAFELLPKVMARADGLAGQINRAVVDLAEAVALQGREGETFEAVVTDTDQRGARIQICSPPVIARLKDKSLVAGNELKVRLDAADPATRTVHFSGVG</sequence>
<keyword evidence="3" id="KW-1185">Reference proteome</keyword>
<evidence type="ECO:0000259" key="1">
    <source>
        <dbReference type="SMART" id="SM00955"/>
    </source>
</evidence>
<proteinExistence type="predicted"/>
<dbReference type="PANTHER" id="PTHR23355:SF9">
    <property type="entry name" value="DIS3-LIKE EXONUCLEASE 2"/>
    <property type="match status" value="1"/>
</dbReference>
<dbReference type="InterPro" id="IPR012340">
    <property type="entry name" value="NA-bd_OB-fold"/>
</dbReference>
<dbReference type="Pfam" id="PF00773">
    <property type="entry name" value="RNB"/>
    <property type="match status" value="1"/>
</dbReference>
<name>A0ABT0S6R1_9SPHN</name>
<evidence type="ECO:0000313" key="2">
    <source>
        <dbReference type="EMBL" id="MCL6739806.1"/>
    </source>
</evidence>
<comment type="caution">
    <text evidence="2">The sequence shown here is derived from an EMBL/GenBank/DDBJ whole genome shotgun (WGS) entry which is preliminary data.</text>
</comment>
<dbReference type="PANTHER" id="PTHR23355">
    <property type="entry name" value="RIBONUCLEASE"/>
    <property type="match status" value="1"/>
</dbReference>
<gene>
    <name evidence="2" type="ORF">LZ518_01450</name>
</gene>
<accession>A0ABT0S6R1</accession>
<dbReference type="InterPro" id="IPR050180">
    <property type="entry name" value="RNR_Ribonuclease"/>
</dbReference>
<dbReference type="EMBL" id="JAMGBB010000001">
    <property type="protein sequence ID" value="MCL6739806.1"/>
    <property type="molecule type" value="Genomic_DNA"/>
</dbReference>
<feature type="domain" description="RNB" evidence="1">
    <location>
        <begin position="47"/>
        <end position="355"/>
    </location>
</feature>
<protein>
    <submittedName>
        <fullName evidence="2">RNB domain-containing ribonuclease</fullName>
    </submittedName>
</protein>
<dbReference type="RefSeq" id="WP_249914279.1">
    <property type="nucleotide sequence ID" value="NZ_JAMGBB010000001.1"/>
</dbReference>
<reference evidence="2" key="1">
    <citation type="submission" date="2022-05" db="EMBL/GenBank/DDBJ databases">
        <authorList>
            <person name="Jo J.-H."/>
            <person name="Im W.-T."/>
        </authorList>
    </citation>
    <scope>NUCLEOTIDE SEQUENCE</scope>
    <source>
        <strain evidence="2">RB56-2</strain>
    </source>
</reference>
<organism evidence="2 3">
    <name type="scientific">Sphingomonas brevis</name>
    <dbReference type="NCBI Taxonomy" id="2908206"/>
    <lineage>
        <taxon>Bacteria</taxon>
        <taxon>Pseudomonadati</taxon>
        <taxon>Pseudomonadota</taxon>
        <taxon>Alphaproteobacteria</taxon>
        <taxon>Sphingomonadales</taxon>
        <taxon>Sphingomonadaceae</taxon>
        <taxon>Sphingomonas</taxon>
    </lineage>
</organism>
<dbReference type="InterPro" id="IPR040596">
    <property type="entry name" value="RNase_II_C_S1"/>
</dbReference>
<evidence type="ECO:0000313" key="3">
    <source>
        <dbReference type="Proteomes" id="UP001165383"/>
    </source>
</evidence>
<dbReference type="InterPro" id="IPR001900">
    <property type="entry name" value="RNase_II/R"/>
</dbReference>
<dbReference type="Pfam" id="PF18614">
    <property type="entry name" value="RNase_II_C_S1"/>
    <property type="match status" value="1"/>
</dbReference>
<dbReference type="SMART" id="SM00955">
    <property type="entry name" value="RNB"/>
    <property type="match status" value="1"/>
</dbReference>
<dbReference type="SUPFAM" id="SSF50249">
    <property type="entry name" value="Nucleic acid-binding proteins"/>
    <property type="match status" value="1"/>
</dbReference>